<dbReference type="EMBL" id="JBHPEI010000030">
    <property type="protein sequence ID" value="MFC1799785.1"/>
    <property type="molecule type" value="Genomic_DNA"/>
</dbReference>
<dbReference type="InterPro" id="IPR025682">
    <property type="entry name" value="CpXC_dom"/>
</dbReference>
<comment type="caution">
    <text evidence="2">The sequence shown here is derived from an EMBL/GenBank/DDBJ whole genome shotgun (WGS) entry which is preliminary data.</text>
</comment>
<proteinExistence type="predicted"/>
<feature type="domain" description="CpXC" evidence="1">
    <location>
        <begin position="9"/>
        <end position="123"/>
    </location>
</feature>
<organism evidence="2 3">
    <name type="scientific">Eiseniibacteriota bacterium</name>
    <dbReference type="NCBI Taxonomy" id="2212470"/>
    <lineage>
        <taxon>Bacteria</taxon>
        <taxon>Candidatus Eiseniibacteriota</taxon>
    </lineage>
</organism>
<dbReference type="Pfam" id="PF14353">
    <property type="entry name" value="CpXC"/>
    <property type="match status" value="1"/>
</dbReference>
<evidence type="ECO:0000259" key="1">
    <source>
        <dbReference type="Pfam" id="PF14353"/>
    </source>
</evidence>
<reference evidence="2 3" key="1">
    <citation type="submission" date="2024-09" db="EMBL/GenBank/DDBJ databases">
        <authorList>
            <person name="D'Angelo T."/>
        </authorList>
    </citation>
    <scope>NUCLEOTIDE SEQUENCE [LARGE SCALE GENOMIC DNA]</scope>
    <source>
        <strain evidence="2">SAG AM-311-F02</strain>
    </source>
</reference>
<protein>
    <submittedName>
        <fullName evidence="2">CpXC domain-containing protein</fullName>
    </submittedName>
</protein>
<dbReference type="Proteomes" id="UP001594288">
    <property type="component" value="Unassembled WGS sequence"/>
</dbReference>
<gene>
    <name evidence="2" type="ORF">ACFL2Z_02615</name>
</gene>
<accession>A0ABV6YNX4</accession>
<name>A0ABV6YNX4_UNCEI</name>
<evidence type="ECO:0000313" key="2">
    <source>
        <dbReference type="EMBL" id="MFC1799785.1"/>
    </source>
</evidence>
<evidence type="ECO:0000313" key="3">
    <source>
        <dbReference type="Proteomes" id="UP001594288"/>
    </source>
</evidence>
<sequence length="140" mass="16131">MSTGGNVEITCECGHTFEGWLWQSANVTASPDLRGKILAGQLNLVTCPSCERRFYVEVPFLYHDMAAREWIWVYPLSEEQQGGAIRTKVEEMWERLKSTLPEDARQVFEEEYRVLILFGMDALVYYLQGKKARESESLSN</sequence>
<keyword evidence="3" id="KW-1185">Reference proteome</keyword>